<reference evidence="1 2" key="1">
    <citation type="submission" date="2018-06" db="EMBL/GenBank/DDBJ databases">
        <title>Comparative genomics reveals the genomic features of Rhizophagus irregularis, R. cerebriforme, R. diaphanum and Gigaspora rosea, and their symbiotic lifestyle signature.</title>
        <authorList>
            <person name="Morin E."/>
            <person name="San Clemente H."/>
            <person name="Chen E.C.H."/>
            <person name="De La Providencia I."/>
            <person name="Hainaut M."/>
            <person name="Kuo A."/>
            <person name="Kohler A."/>
            <person name="Murat C."/>
            <person name="Tang N."/>
            <person name="Roy S."/>
            <person name="Loubradou J."/>
            <person name="Henrissat B."/>
            <person name="Grigoriev I.V."/>
            <person name="Corradi N."/>
            <person name="Roux C."/>
            <person name="Martin F.M."/>
        </authorList>
    </citation>
    <scope>NUCLEOTIDE SEQUENCE [LARGE SCALE GENOMIC DNA]</scope>
    <source>
        <strain evidence="1 2">DAOM 194757</strain>
    </source>
</reference>
<evidence type="ECO:0000313" key="1">
    <source>
        <dbReference type="EMBL" id="RIB10962.1"/>
    </source>
</evidence>
<name>A0A397UL32_9GLOM</name>
<accession>A0A397UL32</accession>
<organism evidence="1 2">
    <name type="scientific">Gigaspora rosea</name>
    <dbReference type="NCBI Taxonomy" id="44941"/>
    <lineage>
        <taxon>Eukaryota</taxon>
        <taxon>Fungi</taxon>
        <taxon>Fungi incertae sedis</taxon>
        <taxon>Mucoromycota</taxon>
        <taxon>Glomeromycotina</taxon>
        <taxon>Glomeromycetes</taxon>
        <taxon>Diversisporales</taxon>
        <taxon>Gigasporaceae</taxon>
        <taxon>Gigaspora</taxon>
    </lineage>
</organism>
<keyword evidence="2" id="KW-1185">Reference proteome</keyword>
<sequence length="220" mass="25001">MTTYRKKPISNKNLSIVEALDVILTGFYLHDAAKELSLLEFEDKSVILATGNFHIIEDIDQNNKRKPVLKITLNNVVRFNTLNPDDLSAFPVLINIMVLGIDHEDILSMFELIITKDDNIVHIYSISFSEYQKLNTILKSSPTQLLWESENQPEQDPQNTAAQTITTKVKASIRRKKTVPASKLYFNTGSRLKVTDLANNTLMKLQQPIQAHLIKPVINE</sequence>
<dbReference type="EMBL" id="QKWP01001191">
    <property type="protein sequence ID" value="RIB10962.1"/>
    <property type="molecule type" value="Genomic_DNA"/>
</dbReference>
<dbReference type="AlphaFoldDB" id="A0A397UL32"/>
<evidence type="ECO:0000313" key="2">
    <source>
        <dbReference type="Proteomes" id="UP000266673"/>
    </source>
</evidence>
<comment type="caution">
    <text evidence="1">The sequence shown here is derived from an EMBL/GenBank/DDBJ whole genome shotgun (WGS) entry which is preliminary data.</text>
</comment>
<proteinExistence type="predicted"/>
<gene>
    <name evidence="1" type="ORF">C2G38_2204752</name>
</gene>
<protein>
    <submittedName>
        <fullName evidence="1">Uncharacterized protein</fullName>
    </submittedName>
</protein>
<dbReference type="Proteomes" id="UP000266673">
    <property type="component" value="Unassembled WGS sequence"/>
</dbReference>
<dbReference type="OrthoDB" id="2473814at2759"/>